<sequence>MCAGFIVLIVTGAAPGARCGTLGRAWRSRFGTTIRRITAVAPDGGNAPVIKPMYSTISAWNADESRLILFSVAAGEHQLYDGKTYRLIKALDISPADIEQVYWHTSHPDILFYVDGKDLIRYHVGAGTKEVVTTFDFCSGGASAGSDPLFMSWDSNRIGLTCDEQVFIYDIGQNTVLARKELDENPAQVAPSGTLAFLTAQRAQPQRHARRVWERLGQR</sequence>
<protein>
    <submittedName>
        <fullName evidence="1">Uncharacterized protein</fullName>
    </submittedName>
</protein>
<dbReference type="AlphaFoldDB" id="A0A4P2QZN6"/>
<proteinExistence type="predicted"/>
<dbReference type="EMBL" id="CP012672">
    <property type="protein sequence ID" value="AUX35786.1"/>
    <property type="molecule type" value="Genomic_DNA"/>
</dbReference>
<dbReference type="InterPro" id="IPR011044">
    <property type="entry name" value="Quino_amine_DH_bsu"/>
</dbReference>
<dbReference type="SUPFAM" id="SSF50969">
    <property type="entry name" value="YVTN repeat-like/Quinoprotein amine dehydrogenase"/>
    <property type="match status" value="1"/>
</dbReference>
<organism evidence="1 2">
    <name type="scientific">Sorangium cellulosum</name>
    <name type="common">Polyangium cellulosum</name>
    <dbReference type="NCBI Taxonomy" id="56"/>
    <lineage>
        <taxon>Bacteria</taxon>
        <taxon>Pseudomonadati</taxon>
        <taxon>Myxococcota</taxon>
        <taxon>Polyangia</taxon>
        <taxon>Polyangiales</taxon>
        <taxon>Polyangiaceae</taxon>
        <taxon>Sorangium</taxon>
    </lineage>
</organism>
<evidence type="ECO:0000313" key="2">
    <source>
        <dbReference type="Proteomes" id="UP000295497"/>
    </source>
</evidence>
<name>A0A4P2QZN6_SORCE</name>
<reference evidence="1 2" key="1">
    <citation type="submission" date="2015-09" db="EMBL/GenBank/DDBJ databases">
        <title>Sorangium comparison.</title>
        <authorList>
            <person name="Zaburannyi N."/>
            <person name="Bunk B."/>
            <person name="Overmann J."/>
            <person name="Mueller R."/>
        </authorList>
    </citation>
    <scope>NUCLEOTIDE SEQUENCE [LARGE SCALE GENOMIC DNA]</scope>
    <source>
        <strain evidence="1 2">So ce836</strain>
    </source>
</reference>
<accession>A0A4P2QZN6</accession>
<evidence type="ECO:0000313" key="1">
    <source>
        <dbReference type="EMBL" id="AUX35786.1"/>
    </source>
</evidence>
<gene>
    <name evidence="1" type="ORF">SOCE836_079850</name>
</gene>
<dbReference type="Proteomes" id="UP000295497">
    <property type="component" value="Chromosome"/>
</dbReference>